<feature type="domain" description="Amidohydrolase-related" evidence="1">
    <location>
        <begin position="49"/>
        <end position="385"/>
    </location>
</feature>
<dbReference type="PANTHER" id="PTHR43135">
    <property type="entry name" value="ALPHA-D-RIBOSE 1-METHYLPHOSPHONATE 5-TRIPHOSPHATE DIPHOSPHATASE"/>
    <property type="match status" value="1"/>
</dbReference>
<dbReference type="InterPro" id="IPR051781">
    <property type="entry name" value="Metallo-dep_Hydrolase"/>
</dbReference>
<dbReference type="SUPFAM" id="SSF51556">
    <property type="entry name" value="Metallo-dependent hydrolases"/>
    <property type="match status" value="1"/>
</dbReference>
<evidence type="ECO:0000313" key="2">
    <source>
        <dbReference type="EMBL" id="UYV99480.1"/>
    </source>
</evidence>
<sequence length="398" mass="41517">MLNARVVDPGTGTSSSPSDVWLQAGQISRVTPAGRVPGAGNVLDLKGNFVAPGMMDAHVHLAFDGGDDPKATHQASSDEEIIAQVVANARIALRAGITTVRDCGTPRRLLAPMRAALGMASDVATVVHCGAPLCRVGGHAHDMGGEVRTRHDVHTLIAEQHAAGATWIKLMASGGGFTPGTSPSVFEFDPVLLREAVVIAGSYGMKTAAHAHASSSIAACIDAGVHTLEHASMLGPDERCSPDPGLLRRAADAGIHIVPTVIAADIVSRQLQEGRQVLANPLDRNVVARLESRFTNVTEFLHSGVSIVAGTDAGPAHVTFDLLARELERYVAAGLTAQHALKSATTEAASMLGLESQVGRVRPGLWADLIFTSADPLQDITTLQTPLGVLKRGLLIAH</sequence>
<dbReference type="Gene3D" id="2.30.40.10">
    <property type="entry name" value="Urease, subunit C, domain 1"/>
    <property type="match status" value="1"/>
</dbReference>
<dbReference type="InterPro" id="IPR006680">
    <property type="entry name" value="Amidohydro-rel"/>
</dbReference>
<evidence type="ECO:0000313" key="3">
    <source>
        <dbReference type="Proteomes" id="UP001163293"/>
    </source>
</evidence>
<dbReference type="Pfam" id="PF01979">
    <property type="entry name" value="Amidohydro_1"/>
    <property type="match status" value="1"/>
</dbReference>
<protein>
    <submittedName>
        <fullName evidence="2">Amidohydrolase family protein</fullName>
    </submittedName>
</protein>
<name>A0AAX3ENK1_PAEUR</name>
<dbReference type="PANTHER" id="PTHR43135:SF3">
    <property type="entry name" value="ALPHA-D-RIBOSE 1-METHYLPHOSPHONATE 5-TRIPHOSPHATE DIPHOSPHATASE"/>
    <property type="match status" value="1"/>
</dbReference>
<dbReference type="Gene3D" id="3.20.20.140">
    <property type="entry name" value="Metal-dependent hydrolases"/>
    <property type="match status" value="1"/>
</dbReference>
<dbReference type="SUPFAM" id="SSF51338">
    <property type="entry name" value="Composite domain of metallo-dependent hydrolases"/>
    <property type="match status" value="1"/>
</dbReference>
<dbReference type="EMBL" id="CP101185">
    <property type="protein sequence ID" value="UYV99480.1"/>
    <property type="molecule type" value="Genomic_DNA"/>
</dbReference>
<dbReference type="AlphaFoldDB" id="A0AAX3ENK1"/>
<dbReference type="InterPro" id="IPR032466">
    <property type="entry name" value="Metal_Hydrolase"/>
</dbReference>
<evidence type="ECO:0000259" key="1">
    <source>
        <dbReference type="Pfam" id="PF01979"/>
    </source>
</evidence>
<organism evidence="2 3">
    <name type="scientific">Paenarthrobacter ureafaciens</name>
    <dbReference type="NCBI Taxonomy" id="37931"/>
    <lineage>
        <taxon>Bacteria</taxon>
        <taxon>Bacillati</taxon>
        <taxon>Actinomycetota</taxon>
        <taxon>Actinomycetes</taxon>
        <taxon>Micrococcales</taxon>
        <taxon>Micrococcaceae</taxon>
        <taxon>Paenarthrobacter</taxon>
    </lineage>
</organism>
<proteinExistence type="predicted"/>
<keyword evidence="3" id="KW-1185">Reference proteome</keyword>
<accession>A0AAX3ENK1</accession>
<reference evidence="2" key="1">
    <citation type="submission" date="2022-07" db="EMBL/GenBank/DDBJ databases">
        <authorList>
            <person name="Wu T."/>
        </authorList>
    </citation>
    <scope>NUCLEOTIDE SEQUENCE</scope>
    <source>
        <strain evidence="2">SD-1</strain>
    </source>
</reference>
<dbReference type="Proteomes" id="UP001163293">
    <property type="component" value="Chromosome"/>
</dbReference>
<gene>
    <name evidence="2" type="ORF">NL394_09875</name>
</gene>
<dbReference type="InterPro" id="IPR011059">
    <property type="entry name" value="Metal-dep_hydrolase_composite"/>
</dbReference>
<dbReference type="RefSeq" id="WP_264398833.1">
    <property type="nucleotide sequence ID" value="NZ_CP101180.1"/>
</dbReference>
<dbReference type="GO" id="GO:0016810">
    <property type="term" value="F:hydrolase activity, acting on carbon-nitrogen (but not peptide) bonds"/>
    <property type="evidence" value="ECO:0007669"/>
    <property type="project" value="InterPro"/>
</dbReference>